<comment type="caution">
    <text evidence="1">The sequence shown here is derived from an EMBL/GenBank/DDBJ whole genome shotgun (WGS) entry which is preliminary data.</text>
</comment>
<accession>A0A645FB45</accession>
<evidence type="ECO:0000313" key="1">
    <source>
        <dbReference type="EMBL" id="MPN11140.1"/>
    </source>
</evidence>
<organism evidence="1">
    <name type="scientific">bioreactor metagenome</name>
    <dbReference type="NCBI Taxonomy" id="1076179"/>
    <lineage>
        <taxon>unclassified sequences</taxon>
        <taxon>metagenomes</taxon>
        <taxon>ecological metagenomes</taxon>
    </lineage>
</organism>
<proteinExistence type="predicted"/>
<name>A0A645FB45_9ZZZZ</name>
<dbReference type="AlphaFoldDB" id="A0A645FB45"/>
<reference evidence="1" key="1">
    <citation type="submission" date="2019-08" db="EMBL/GenBank/DDBJ databases">
        <authorList>
            <person name="Kucharzyk K."/>
            <person name="Murdoch R.W."/>
            <person name="Higgins S."/>
            <person name="Loffler F."/>
        </authorList>
    </citation>
    <scope>NUCLEOTIDE SEQUENCE</scope>
</reference>
<dbReference type="EMBL" id="VSSQ01057335">
    <property type="protein sequence ID" value="MPN11140.1"/>
    <property type="molecule type" value="Genomic_DNA"/>
</dbReference>
<protein>
    <submittedName>
        <fullName evidence="1">Uncharacterized protein</fullName>
    </submittedName>
</protein>
<sequence>MLVQVIAQKLLAVRVGHIDSRARLRGDALQGGHHNILARAHRAVLNHKHFVARRRDRGRQILRNLTPRSIQVFIKVVIGVRRRR</sequence>
<gene>
    <name evidence="1" type="ORF">SDC9_158441</name>
</gene>